<evidence type="ECO:0000256" key="1">
    <source>
        <dbReference type="SAM" id="Phobius"/>
    </source>
</evidence>
<keyword evidence="1" id="KW-0472">Membrane</keyword>
<dbReference type="Proteomes" id="UP001374535">
    <property type="component" value="Chromosome 6"/>
</dbReference>
<dbReference type="EMBL" id="CP144695">
    <property type="protein sequence ID" value="WVZ08229.1"/>
    <property type="molecule type" value="Genomic_DNA"/>
</dbReference>
<feature type="transmembrane region" description="Helical" evidence="1">
    <location>
        <begin position="76"/>
        <end position="96"/>
    </location>
</feature>
<protein>
    <submittedName>
        <fullName evidence="2">Uncharacterized protein</fullName>
    </submittedName>
</protein>
<evidence type="ECO:0000313" key="2">
    <source>
        <dbReference type="EMBL" id="WVZ08229.1"/>
    </source>
</evidence>
<keyword evidence="3" id="KW-1185">Reference proteome</keyword>
<dbReference type="AlphaFoldDB" id="A0AAQ3RUE8"/>
<gene>
    <name evidence="2" type="ORF">V8G54_021575</name>
</gene>
<proteinExistence type="predicted"/>
<keyword evidence="1" id="KW-0812">Transmembrane</keyword>
<keyword evidence="1" id="KW-1133">Transmembrane helix</keyword>
<sequence length="105" mass="11198">MLKVAAQQSSLGISFFPVAKLKHGGTLSIADVHLDEKSSPSAIFIHPHDAITTTNITTNTLLCRFIVTKPLSLSSLSVLVFVVLGNAMAGLLYLMYLGELVVVSN</sequence>
<evidence type="ECO:0000313" key="3">
    <source>
        <dbReference type="Proteomes" id="UP001374535"/>
    </source>
</evidence>
<accession>A0AAQ3RUE8</accession>
<reference evidence="2 3" key="1">
    <citation type="journal article" date="2023" name="Life. Sci Alliance">
        <title>Evolutionary insights into 3D genome organization and epigenetic landscape of Vigna mungo.</title>
        <authorList>
            <person name="Junaid A."/>
            <person name="Singh B."/>
            <person name="Bhatia S."/>
        </authorList>
    </citation>
    <scope>NUCLEOTIDE SEQUENCE [LARGE SCALE GENOMIC DNA]</scope>
    <source>
        <strain evidence="2">Urdbean</strain>
    </source>
</reference>
<organism evidence="2 3">
    <name type="scientific">Vigna mungo</name>
    <name type="common">Black gram</name>
    <name type="synonym">Phaseolus mungo</name>
    <dbReference type="NCBI Taxonomy" id="3915"/>
    <lineage>
        <taxon>Eukaryota</taxon>
        <taxon>Viridiplantae</taxon>
        <taxon>Streptophyta</taxon>
        <taxon>Embryophyta</taxon>
        <taxon>Tracheophyta</taxon>
        <taxon>Spermatophyta</taxon>
        <taxon>Magnoliopsida</taxon>
        <taxon>eudicotyledons</taxon>
        <taxon>Gunneridae</taxon>
        <taxon>Pentapetalae</taxon>
        <taxon>rosids</taxon>
        <taxon>fabids</taxon>
        <taxon>Fabales</taxon>
        <taxon>Fabaceae</taxon>
        <taxon>Papilionoideae</taxon>
        <taxon>50 kb inversion clade</taxon>
        <taxon>NPAAA clade</taxon>
        <taxon>indigoferoid/millettioid clade</taxon>
        <taxon>Phaseoleae</taxon>
        <taxon>Vigna</taxon>
    </lineage>
</organism>
<name>A0AAQ3RUE8_VIGMU</name>